<dbReference type="GO" id="GO:0007165">
    <property type="term" value="P:signal transduction"/>
    <property type="evidence" value="ECO:0007669"/>
    <property type="project" value="TreeGrafter"/>
</dbReference>
<dbReference type="Ensembl" id="ENSSFAT00005037369.1">
    <property type="protein sequence ID" value="ENSSFAP00005036015.1"/>
    <property type="gene ID" value="ENSSFAG00005018228.1"/>
</dbReference>
<gene>
    <name evidence="2" type="primary">LOC115392382</name>
</gene>
<dbReference type="OMA" id="WIDTHTA"/>
<dbReference type="PANTHER" id="PTHR12832:SF15">
    <property type="entry name" value="T-COMPLEX PROTEIN 11-LIKE PROTEIN 1"/>
    <property type="match status" value="1"/>
</dbReference>
<evidence type="ECO:0000313" key="2">
    <source>
        <dbReference type="Ensembl" id="ENSSFAP00005036015.1"/>
    </source>
</evidence>
<accession>A0A672I4T4</accession>
<dbReference type="InParanoid" id="A0A672I4T4"/>
<keyword evidence="3" id="KW-1185">Reference proteome</keyword>
<reference evidence="2" key="1">
    <citation type="submission" date="2019-06" db="EMBL/GenBank/DDBJ databases">
        <authorList>
            <consortium name="Wellcome Sanger Institute Data Sharing"/>
        </authorList>
    </citation>
    <scope>NUCLEOTIDE SEQUENCE [LARGE SCALE GENOMIC DNA]</scope>
</reference>
<comment type="similarity">
    <text evidence="1">Belongs to the TCP11 family.</text>
</comment>
<dbReference type="AlphaFoldDB" id="A0A672I4T4"/>
<sequence length="303" mass="33251">SPQISSLPTGFLEFVLAGCEGLRRWLLRFTYTDGWIDTHTAAARRSDVCSFFSSSPDALDYTEKWLEDTVRHLRAGGGAAGAAGAAASCPPPLSPLHVHNQAYLLLLKWDHESVPFPETVLMDQVRFRQMQQEVERLVLLSSVLLLVSSSLGDELSSRPGLMENMKTTVSVLLEELHTPGFNLEEALLSIGHRVCEDLRGSGSSGSSGFSGFSEQGAELLRGRISACSRPENTVRQLMDSRVQVFLLGSLETRAPPPLPGGLAPVGRELQELAVRFSRLVNFNKLVFSPFYQRILQSLLRPGT</sequence>
<dbReference type="PANTHER" id="PTHR12832">
    <property type="entry name" value="TESTIS-SPECIFIC PROTEIN PBS13 T-COMPLEX 11"/>
    <property type="match status" value="1"/>
</dbReference>
<evidence type="ECO:0000256" key="1">
    <source>
        <dbReference type="ARBA" id="ARBA00010954"/>
    </source>
</evidence>
<dbReference type="InterPro" id="IPR008862">
    <property type="entry name" value="Tcp11"/>
</dbReference>
<reference evidence="2" key="2">
    <citation type="submission" date="2025-08" db="UniProtKB">
        <authorList>
            <consortium name="Ensembl"/>
        </authorList>
    </citation>
    <scope>IDENTIFICATION</scope>
</reference>
<reference evidence="2" key="3">
    <citation type="submission" date="2025-09" db="UniProtKB">
        <authorList>
            <consortium name="Ensembl"/>
        </authorList>
    </citation>
    <scope>IDENTIFICATION</scope>
</reference>
<evidence type="ECO:0000313" key="3">
    <source>
        <dbReference type="Proteomes" id="UP000472267"/>
    </source>
</evidence>
<protein>
    <recommendedName>
        <fullName evidence="4">T-complex 11, testis-specific-like 1</fullName>
    </recommendedName>
</protein>
<evidence type="ECO:0008006" key="4">
    <source>
        <dbReference type="Google" id="ProtNLM"/>
    </source>
</evidence>
<name>A0A672I4T4_SALFA</name>
<organism evidence="2 3">
    <name type="scientific">Salarias fasciatus</name>
    <name type="common">Jewelled blenny</name>
    <name type="synonym">Blennius fasciatus</name>
    <dbReference type="NCBI Taxonomy" id="181472"/>
    <lineage>
        <taxon>Eukaryota</taxon>
        <taxon>Metazoa</taxon>
        <taxon>Chordata</taxon>
        <taxon>Craniata</taxon>
        <taxon>Vertebrata</taxon>
        <taxon>Euteleostomi</taxon>
        <taxon>Actinopterygii</taxon>
        <taxon>Neopterygii</taxon>
        <taxon>Teleostei</taxon>
        <taxon>Neoteleostei</taxon>
        <taxon>Acanthomorphata</taxon>
        <taxon>Ovalentaria</taxon>
        <taxon>Blenniimorphae</taxon>
        <taxon>Blenniiformes</taxon>
        <taxon>Blennioidei</taxon>
        <taxon>Blenniidae</taxon>
        <taxon>Salariinae</taxon>
        <taxon>Salarias</taxon>
    </lineage>
</organism>
<proteinExistence type="inferred from homology"/>
<dbReference type="Pfam" id="PF05794">
    <property type="entry name" value="Tcp11"/>
    <property type="match status" value="1"/>
</dbReference>
<dbReference type="Proteomes" id="UP000472267">
    <property type="component" value="Chromosome 7"/>
</dbReference>